<dbReference type="Gene3D" id="3.40.50.920">
    <property type="match status" value="1"/>
</dbReference>
<comment type="caution">
    <text evidence="8">The sequence shown here is derived from an EMBL/GenBank/DDBJ whole genome shotgun (WGS) entry which is preliminary data.</text>
</comment>
<dbReference type="Proteomes" id="UP000013776">
    <property type="component" value="Unassembled WGS sequence"/>
</dbReference>
<dbReference type="STRING" id="1097556.R4XD86"/>
<dbReference type="InterPro" id="IPR029061">
    <property type="entry name" value="THDP-binding"/>
</dbReference>
<comment type="similarity">
    <text evidence="2">Belongs to the XFP family.</text>
</comment>
<dbReference type="PROSITE" id="PS60003">
    <property type="entry name" value="PHOSPHOKETOLASE_2"/>
    <property type="match status" value="1"/>
</dbReference>
<dbReference type="InterPro" id="IPR005593">
    <property type="entry name" value="Xul5P/Fru6P_PKetolase"/>
</dbReference>
<evidence type="ECO:0000256" key="1">
    <source>
        <dbReference type="ARBA" id="ARBA00001964"/>
    </source>
</evidence>
<dbReference type="EMBL" id="CAHR02000082">
    <property type="protein sequence ID" value="CCG82368.1"/>
    <property type="molecule type" value="Genomic_DNA"/>
</dbReference>
<keyword evidence="4" id="KW-0456">Lyase</keyword>
<evidence type="ECO:0000259" key="7">
    <source>
        <dbReference type="Pfam" id="PF09364"/>
    </source>
</evidence>
<keyword evidence="3" id="KW-0786">Thiamine pyrophosphate</keyword>
<evidence type="ECO:0000313" key="9">
    <source>
        <dbReference type="Proteomes" id="UP000013776"/>
    </source>
</evidence>
<dbReference type="InterPro" id="IPR018969">
    <property type="entry name" value="Xul5P/Fru6P_PKetolase_C"/>
</dbReference>
<dbReference type="InterPro" id="IPR019789">
    <property type="entry name" value="Xul5P/Fru6P_PKetolase_ThDP_BS"/>
</dbReference>
<dbReference type="PANTHER" id="PTHR31273">
    <property type="entry name" value="PHOSPHOKETOLASE-RELATED"/>
    <property type="match status" value="1"/>
</dbReference>
<dbReference type="Pfam" id="PF09363">
    <property type="entry name" value="XFP_C"/>
    <property type="match status" value="1"/>
</dbReference>
<name>R4XD86_TAPDE</name>
<sequence>MPGEIIDRPNPGPSPSHLPDAVLDLAIDLKYTTLSDEDADSLALFRRASNYIAAAMIFLSDNALLQRDLSSDDIKPRLLGHWGTCPGLTLVYSHLNYLVKKNKQKIIYVVGPGHGAPAILASLWLEGTLELFYPEYTRNAEGLQNLVSGFSTPHGFPSHICAETPGSIHEGGELGYALAVAYGAIMDKPDLITAVIVGDGEAESGPTAGAWHCNKYIDPAESGAVIPILHVNGFKISERTIYGCMDDKEITALFTGYGYQVRICQDLEDIDSDLSTSFQWALDEIKRIQTAARTGKPIMKPRWPMIVMRTPKGWSGPKKVNGEFVEGSFHAHQVPLMAAKSDDGQLKDLQKWLESYGPKELFKEDGDIVDSIKALLPDDKLKIGRILETYKAHEPLDVPDWKQYGIEKGTEASCMQVVGKLLDQIMVKNPRSFRIFSPDELVSNKLDAVLDHTGRNFQWDEFSFGQGGRVIEALSEHMMQGFLQGYTLTGRTGLFPSYESFLNIIHTMLVQYSKFNKMARETGWRADISSINYLETSTWARQEHNGFSHQNPSFIGSVLNIKPYAARVYLPADCNSFLSTMDHCLKSKNYVNLMIGSKQPTPAFLSVEEAERHCQAGASVWKFASTDDGLDPDVVLVGIGTEVTFEVIKAASLLRERCPHLRVRVVNVTDLMILEAGNAHPHSLTDDDFGSLFTTDRPVHWNYHGYPAEIKGLLFGRPGTDRFTFGHYNEEGSTTTPLSMMVLNDVSRWHVMQHAIRGAARVNPRVALDQVSMLGEVTHEITRFKKYALEHGEDPAGSFSVPPFPDTAFGKDEQTQRKEKAKSKEDGFYVN</sequence>
<dbReference type="AlphaFoldDB" id="R4XD86"/>
<dbReference type="VEuPathDB" id="FungiDB:TAPDE_002315"/>
<dbReference type="OrthoDB" id="2532903at2759"/>
<feature type="domain" description="Xylulose 5-phosphate/Fructose 6-phosphate phosphoketolase N-terminal" evidence="7">
    <location>
        <begin position="35"/>
        <end position="391"/>
    </location>
</feature>
<dbReference type="InterPro" id="IPR018970">
    <property type="entry name" value="Xul5P/Fru6P_PKetolase_N"/>
</dbReference>
<dbReference type="InterPro" id="IPR019790">
    <property type="entry name" value="Xul5P/Fru6P_PKetolase_CS"/>
</dbReference>
<evidence type="ECO:0000256" key="2">
    <source>
        <dbReference type="ARBA" id="ARBA00005623"/>
    </source>
</evidence>
<evidence type="ECO:0000256" key="3">
    <source>
        <dbReference type="ARBA" id="ARBA00023052"/>
    </source>
</evidence>
<dbReference type="SUPFAM" id="SSF52922">
    <property type="entry name" value="TK C-terminal domain-like"/>
    <property type="match status" value="1"/>
</dbReference>
<reference evidence="8 9" key="1">
    <citation type="journal article" date="2013" name="MBio">
        <title>Genome sequencing of the plant pathogen Taphrina deformans, the causal agent of peach leaf curl.</title>
        <authorList>
            <person name="Cisse O.H."/>
            <person name="Almeida J.M.G.C.F."/>
            <person name="Fonseca A."/>
            <person name="Kumar A.A."/>
            <person name="Salojaervi J."/>
            <person name="Overmyer K."/>
            <person name="Hauser P.M."/>
            <person name="Pagni M."/>
        </authorList>
    </citation>
    <scope>NUCLEOTIDE SEQUENCE [LARGE SCALE GENOMIC DNA]</scope>
    <source>
        <strain evidence="9">PYCC 5710 / ATCC 11124 / CBS 356.35 / IMI 108563 / JCM 9778 / NBRC 8474</strain>
    </source>
</reference>
<dbReference type="Pfam" id="PF09364">
    <property type="entry name" value="XFP_N"/>
    <property type="match status" value="1"/>
</dbReference>
<keyword evidence="9" id="KW-1185">Reference proteome</keyword>
<dbReference type="SUPFAM" id="SSF52518">
    <property type="entry name" value="Thiamin diphosphate-binding fold (THDP-binding)"/>
    <property type="match status" value="2"/>
</dbReference>
<comment type="cofactor">
    <cofactor evidence="1">
        <name>thiamine diphosphate</name>
        <dbReference type="ChEBI" id="CHEBI:58937"/>
    </cofactor>
</comment>
<dbReference type="GO" id="GO:0005975">
    <property type="term" value="P:carbohydrate metabolic process"/>
    <property type="evidence" value="ECO:0007669"/>
    <property type="project" value="InterPro"/>
</dbReference>
<dbReference type="PROSITE" id="PS60002">
    <property type="entry name" value="PHOSPHOKETOLASE_1"/>
    <property type="match status" value="1"/>
</dbReference>
<evidence type="ECO:0000313" key="8">
    <source>
        <dbReference type="EMBL" id="CCG82368.1"/>
    </source>
</evidence>
<dbReference type="InterPro" id="IPR009014">
    <property type="entry name" value="Transketo_C/PFOR_II"/>
</dbReference>
<feature type="region of interest" description="Disordered" evidence="5">
    <location>
        <begin position="795"/>
        <end position="831"/>
    </location>
</feature>
<dbReference type="eggNOG" id="ENOG502QUUF">
    <property type="taxonomic scope" value="Eukaryota"/>
</dbReference>
<gene>
    <name evidence="8" type="ORF">TAPDE_002315</name>
</gene>
<organism evidence="8 9">
    <name type="scientific">Taphrina deformans (strain PYCC 5710 / ATCC 11124 / CBS 356.35 / IMI 108563 / JCM 9778 / NBRC 8474)</name>
    <name type="common">Peach leaf curl fungus</name>
    <name type="synonym">Lalaria deformans</name>
    <dbReference type="NCBI Taxonomy" id="1097556"/>
    <lineage>
        <taxon>Eukaryota</taxon>
        <taxon>Fungi</taxon>
        <taxon>Dikarya</taxon>
        <taxon>Ascomycota</taxon>
        <taxon>Taphrinomycotina</taxon>
        <taxon>Taphrinomycetes</taxon>
        <taxon>Taphrinales</taxon>
        <taxon>Taphrinaceae</taxon>
        <taxon>Taphrina</taxon>
    </lineage>
</organism>
<accession>R4XD86</accession>
<dbReference type="Pfam" id="PF03894">
    <property type="entry name" value="XFP"/>
    <property type="match status" value="1"/>
</dbReference>
<evidence type="ECO:0000256" key="5">
    <source>
        <dbReference type="SAM" id="MobiDB-lite"/>
    </source>
</evidence>
<evidence type="ECO:0000256" key="4">
    <source>
        <dbReference type="ARBA" id="ARBA00023239"/>
    </source>
</evidence>
<dbReference type="GO" id="GO:0016832">
    <property type="term" value="F:aldehyde-lyase activity"/>
    <property type="evidence" value="ECO:0007669"/>
    <property type="project" value="InterPro"/>
</dbReference>
<dbReference type="PIRSF" id="PIRSF017245">
    <property type="entry name" value="Phosphoketolase"/>
    <property type="match status" value="1"/>
</dbReference>
<dbReference type="PANTHER" id="PTHR31273:SF1">
    <property type="entry name" value="PHOSPHOKETOLASE-RELATED"/>
    <property type="match status" value="1"/>
</dbReference>
<proteinExistence type="inferred from homology"/>
<feature type="domain" description="Xylulose 5-phosphate/Fructose 6-phosphate phosphoketolase C-terminal" evidence="6">
    <location>
        <begin position="598"/>
        <end position="796"/>
    </location>
</feature>
<evidence type="ECO:0000259" key="6">
    <source>
        <dbReference type="Pfam" id="PF09363"/>
    </source>
</evidence>
<dbReference type="Gene3D" id="3.40.50.970">
    <property type="match status" value="2"/>
</dbReference>
<feature type="compositionally biased region" description="Basic and acidic residues" evidence="5">
    <location>
        <begin position="809"/>
        <end position="831"/>
    </location>
</feature>
<protein>
    <submittedName>
        <fullName evidence="8">D-xylulose 5-phosphate/D-fructose 6-phosphate phosphoketolase</fullName>
    </submittedName>
</protein>